<feature type="signal peptide" evidence="1">
    <location>
        <begin position="1"/>
        <end position="30"/>
    </location>
</feature>
<name>A0A2V4RBI9_9PROT</name>
<evidence type="ECO:0000256" key="1">
    <source>
        <dbReference type="SAM" id="SignalP"/>
    </source>
</evidence>
<evidence type="ECO:0000313" key="2">
    <source>
        <dbReference type="EMBL" id="PYD69490.1"/>
    </source>
</evidence>
<dbReference type="RefSeq" id="WP_110556871.1">
    <property type="nucleotide sequence ID" value="NZ_NKUB01000010.1"/>
</dbReference>
<dbReference type="AlphaFoldDB" id="A0A2V4RBI9"/>
<reference evidence="2 3" key="1">
    <citation type="submission" date="2017-07" db="EMBL/GenBank/DDBJ databases">
        <title>A draft genome sequence of Komagataeibacter swingsii LMG 22125.</title>
        <authorList>
            <person name="Skraban J."/>
            <person name="Cleenwerck I."/>
            <person name="Vandamme P."/>
            <person name="Trcek J."/>
        </authorList>
    </citation>
    <scope>NUCLEOTIDE SEQUENCE [LARGE SCALE GENOMIC DNA]</scope>
    <source>
        <strain evidence="2 3">LMG 22125</strain>
    </source>
</reference>
<dbReference type="EMBL" id="NKUB01000010">
    <property type="protein sequence ID" value="PYD69490.1"/>
    <property type="molecule type" value="Genomic_DNA"/>
</dbReference>
<feature type="chain" id="PRO_5015988533" description="Dickkopf N-terminal cysteine-rich domain-containing protein" evidence="1">
    <location>
        <begin position="31"/>
        <end position="105"/>
    </location>
</feature>
<comment type="caution">
    <text evidence="2">The sequence shown here is derived from an EMBL/GenBank/DDBJ whole genome shotgun (WGS) entry which is preliminary data.</text>
</comment>
<keyword evidence="1" id="KW-0732">Signal</keyword>
<accession>A0A2V4RBI9</accession>
<sequence length="105" mass="11493">MIRHTRPALRAMVAAGMVAGLALSPAPAHAVCRWVWDCTEGACRHIPQCDNSYDTVPNEPLEVTPNAPLSTDNPLPPNILPFKTTQCVSRRICSQSGQCSWYTKC</sequence>
<evidence type="ECO:0000313" key="3">
    <source>
        <dbReference type="Proteomes" id="UP000247371"/>
    </source>
</evidence>
<organism evidence="2 3">
    <name type="scientific">Komagataeibacter swingsii</name>
    <dbReference type="NCBI Taxonomy" id="215220"/>
    <lineage>
        <taxon>Bacteria</taxon>
        <taxon>Pseudomonadati</taxon>
        <taxon>Pseudomonadota</taxon>
        <taxon>Alphaproteobacteria</taxon>
        <taxon>Acetobacterales</taxon>
        <taxon>Acetobacteraceae</taxon>
        <taxon>Komagataeibacter</taxon>
    </lineage>
</organism>
<protein>
    <recommendedName>
        <fullName evidence="4">Dickkopf N-terminal cysteine-rich domain-containing protein</fullName>
    </recommendedName>
</protein>
<dbReference type="Proteomes" id="UP000247371">
    <property type="component" value="Unassembled WGS sequence"/>
</dbReference>
<gene>
    <name evidence="2" type="ORF">CFR76_09160</name>
</gene>
<proteinExistence type="predicted"/>
<keyword evidence="3" id="KW-1185">Reference proteome</keyword>
<evidence type="ECO:0008006" key="4">
    <source>
        <dbReference type="Google" id="ProtNLM"/>
    </source>
</evidence>